<keyword evidence="2" id="KW-1185">Reference proteome</keyword>
<gene>
    <name evidence="1" type="ORF">L6452_01461</name>
</gene>
<evidence type="ECO:0000313" key="1">
    <source>
        <dbReference type="EMBL" id="KAI3770333.1"/>
    </source>
</evidence>
<reference evidence="2" key="1">
    <citation type="journal article" date="2022" name="Mol. Ecol. Resour.">
        <title>The genomes of chicory, endive, great burdock and yacon provide insights into Asteraceae palaeo-polyploidization history and plant inulin production.</title>
        <authorList>
            <person name="Fan W."/>
            <person name="Wang S."/>
            <person name="Wang H."/>
            <person name="Wang A."/>
            <person name="Jiang F."/>
            <person name="Liu H."/>
            <person name="Zhao H."/>
            <person name="Xu D."/>
            <person name="Zhang Y."/>
        </authorList>
    </citation>
    <scope>NUCLEOTIDE SEQUENCE [LARGE SCALE GENOMIC DNA]</scope>
    <source>
        <strain evidence="2">cv. Niubang</strain>
    </source>
</reference>
<proteinExistence type="predicted"/>
<protein>
    <submittedName>
        <fullName evidence="1">Uncharacterized protein</fullName>
    </submittedName>
</protein>
<accession>A0ACB9FG64</accession>
<comment type="caution">
    <text evidence="1">The sequence shown here is derived from an EMBL/GenBank/DDBJ whole genome shotgun (WGS) entry which is preliminary data.</text>
</comment>
<dbReference type="Proteomes" id="UP001055879">
    <property type="component" value="Linkage Group LG01"/>
</dbReference>
<evidence type="ECO:0000313" key="2">
    <source>
        <dbReference type="Proteomes" id="UP001055879"/>
    </source>
</evidence>
<organism evidence="1 2">
    <name type="scientific">Arctium lappa</name>
    <name type="common">Greater burdock</name>
    <name type="synonym">Lappa major</name>
    <dbReference type="NCBI Taxonomy" id="4217"/>
    <lineage>
        <taxon>Eukaryota</taxon>
        <taxon>Viridiplantae</taxon>
        <taxon>Streptophyta</taxon>
        <taxon>Embryophyta</taxon>
        <taxon>Tracheophyta</taxon>
        <taxon>Spermatophyta</taxon>
        <taxon>Magnoliopsida</taxon>
        <taxon>eudicotyledons</taxon>
        <taxon>Gunneridae</taxon>
        <taxon>Pentapetalae</taxon>
        <taxon>asterids</taxon>
        <taxon>campanulids</taxon>
        <taxon>Asterales</taxon>
        <taxon>Asteraceae</taxon>
        <taxon>Carduoideae</taxon>
        <taxon>Cardueae</taxon>
        <taxon>Arctiinae</taxon>
        <taxon>Arctium</taxon>
    </lineage>
</organism>
<name>A0ACB9FG64_ARCLA</name>
<dbReference type="EMBL" id="CM042047">
    <property type="protein sequence ID" value="KAI3770333.1"/>
    <property type="molecule type" value="Genomic_DNA"/>
</dbReference>
<reference evidence="1 2" key="2">
    <citation type="journal article" date="2022" name="Mol. Ecol. Resour.">
        <title>The genomes of chicory, endive, great burdock and yacon provide insights into Asteraceae paleo-polyploidization history and plant inulin production.</title>
        <authorList>
            <person name="Fan W."/>
            <person name="Wang S."/>
            <person name="Wang H."/>
            <person name="Wang A."/>
            <person name="Jiang F."/>
            <person name="Liu H."/>
            <person name="Zhao H."/>
            <person name="Xu D."/>
            <person name="Zhang Y."/>
        </authorList>
    </citation>
    <scope>NUCLEOTIDE SEQUENCE [LARGE SCALE GENOMIC DNA]</scope>
    <source>
        <strain evidence="2">cv. Niubang</strain>
    </source>
</reference>
<sequence>MKRGARRRRRNRRNGQRSLRQHEPEVDHISQLPIDIILKIFNLLPLESLLTMSTVSKQFKHLRTHVPFLDFDQEEMEEKIMRDNICPINGEYHHGRLPIECHPYCAEVARTKFIRLVDEILRLHTGNKMNSFSLCIGYYKYNWDVPMVNSWVSFALTGNTEEVELRFDRKCVLNYVTSNGLRVSKTNMVSLYTLPCQLSPSKVLATLTLHACQFDASCLGTFESLRFLTLINVDLLDSRIEHWPPIFPMLSELYMDSCVLEDKFFVTDKVIKIESIYLCNCMTNTWMTFPINIALPNLMNFEFCGTYLEASSIREADKLTDVYIYIEYPTADRLQGNFLISLLLDLQSCQCLELNSWCIQVLASTQSSRWKYLVQLQSITKLTLGVFMIKQELPGICFLLRMCPSLQTLTLDLQCEVDRESEGFVPNAFEFQDDYWESQIMPFDCLRNSLKTINILGFTGQAMELHILKFLLQKAMVLETLHVRIDDPLRNTNTVRNLERASPHVHVVINCGELPI</sequence>